<evidence type="ECO:0000256" key="1">
    <source>
        <dbReference type="SAM" id="MobiDB-lite"/>
    </source>
</evidence>
<feature type="compositionally biased region" description="Polar residues" evidence="1">
    <location>
        <begin position="239"/>
        <end position="248"/>
    </location>
</feature>
<dbReference type="eggNOG" id="ENOG502TKYS">
    <property type="taxonomic scope" value="Eukaryota"/>
</dbReference>
<dbReference type="Proteomes" id="UP000016933">
    <property type="component" value="Unassembled WGS sequence"/>
</dbReference>
<evidence type="ECO:0000313" key="2">
    <source>
        <dbReference type="EMBL" id="EME39174.1"/>
    </source>
</evidence>
<feature type="compositionally biased region" description="Basic and acidic residues" evidence="1">
    <location>
        <begin position="213"/>
        <end position="235"/>
    </location>
</feature>
<evidence type="ECO:0000313" key="3">
    <source>
        <dbReference type="Proteomes" id="UP000016933"/>
    </source>
</evidence>
<dbReference type="AlphaFoldDB" id="M2Y1J4"/>
<protein>
    <submittedName>
        <fullName evidence="2">Uncharacterized protein</fullName>
    </submittedName>
</protein>
<gene>
    <name evidence="2" type="ORF">DOTSEDRAFT_38410</name>
</gene>
<dbReference type="OrthoDB" id="3816801at2759"/>
<proteinExistence type="predicted"/>
<sequence>MSSAFRRGLSLYDQCEAGRILISVGADDVKILRSTDAPKRAIGTRHLNGCSCVVISGNAVLLAHIQPLPGKAQDWAETTLEQRRTSSIAHHNDLLSRVTELLQRHNSEFPASTTTWAILANDPDGTLNDIVQLFRNFLSTKGYELKQAHYEQANVRGFPPKPKGELVVLRGKNEGIYLEHRLLEGAKATAPVPSSSRAIATFSGSSARPKQSLHNDDSDKRNDNSGDENERKGNEVDPDTSTSQDWHGYQVRTTSQGTSALGCNILGRSLELPVSWSRGNALPLVWIQNRWTQTEASAGDRILLVRDLRGSLVRLEKITS</sequence>
<reference evidence="2 3" key="2">
    <citation type="journal article" date="2012" name="PLoS Pathog.">
        <title>Diverse lifestyles and strategies of plant pathogenesis encoded in the genomes of eighteen Dothideomycetes fungi.</title>
        <authorList>
            <person name="Ohm R.A."/>
            <person name="Feau N."/>
            <person name="Henrissat B."/>
            <person name="Schoch C.L."/>
            <person name="Horwitz B.A."/>
            <person name="Barry K.W."/>
            <person name="Condon B.J."/>
            <person name="Copeland A.C."/>
            <person name="Dhillon B."/>
            <person name="Glaser F."/>
            <person name="Hesse C.N."/>
            <person name="Kosti I."/>
            <person name="LaButti K."/>
            <person name="Lindquist E.A."/>
            <person name="Lucas S."/>
            <person name="Salamov A.A."/>
            <person name="Bradshaw R.E."/>
            <person name="Ciuffetti L."/>
            <person name="Hamelin R.C."/>
            <person name="Kema G.H.J."/>
            <person name="Lawrence C."/>
            <person name="Scott J.A."/>
            <person name="Spatafora J.W."/>
            <person name="Turgeon B.G."/>
            <person name="de Wit P.J.G.M."/>
            <person name="Zhong S."/>
            <person name="Goodwin S.B."/>
            <person name="Grigoriev I.V."/>
        </authorList>
    </citation>
    <scope>NUCLEOTIDE SEQUENCE [LARGE SCALE GENOMIC DNA]</scope>
    <source>
        <strain evidence="3">NZE10 / CBS 128990</strain>
    </source>
</reference>
<organism evidence="2 3">
    <name type="scientific">Dothistroma septosporum (strain NZE10 / CBS 128990)</name>
    <name type="common">Red band needle blight fungus</name>
    <name type="synonym">Mycosphaerella pini</name>
    <dbReference type="NCBI Taxonomy" id="675120"/>
    <lineage>
        <taxon>Eukaryota</taxon>
        <taxon>Fungi</taxon>
        <taxon>Dikarya</taxon>
        <taxon>Ascomycota</taxon>
        <taxon>Pezizomycotina</taxon>
        <taxon>Dothideomycetes</taxon>
        <taxon>Dothideomycetidae</taxon>
        <taxon>Mycosphaerellales</taxon>
        <taxon>Mycosphaerellaceae</taxon>
        <taxon>Dothistroma</taxon>
    </lineage>
</organism>
<dbReference type="HOGENOM" id="CLU_897623_0_0_1"/>
<name>M2Y1J4_DOTSN</name>
<feature type="region of interest" description="Disordered" evidence="1">
    <location>
        <begin position="202"/>
        <end position="248"/>
    </location>
</feature>
<dbReference type="EMBL" id="KB446545">
    <property type="protein sequence ID" value="EME39174.1"/>
    <property type="molecule type" value="Genomic_DNA"/>
</dbReference>
<keyword evidence="3" id="KW-1185">Reference proteome</keyword>
<accession>M2Y1J4</accession>
<dbReference type="OMA" id="TWAILAN"/>
<reference evidence="3" key="1">
    <citation type="journal article" date="2012" name="PLoS Genet.">
        <title>The genomes of the fungal plant pathogens Cladosporium fulvum and Dothistroma septosporum reveal adaptation to different hosts and lifestyles but also signatures of common ancestry.</title>
        <authorList>
            <person name="de Wit P.J.G.M."/>
            <person name="van der Burgt A."/>
            <person name="Oekmen B."/>
            <person name="Stergiopoulos I."/>
            <person name="Abd-Elsalam K.A."/>
            <person name="Aerts A.L."/>
            <person name="Bahkali A.H."/>
            <person name="Beenen H.G."/>
            <person name="Chettri P."/>
            <person name="Cox M.P."/>
            <person name="Datema E."/>
            <person name="de Vries R.P."/>
            <person name="Dhillon B."/>
            <person name="Ganley A.R."/>
            <person name="Griffiths S.A."/>
            <person name="Guo Y."/>
            <person name="Hamelin R.C."/>
            <person name="Henrissat B."/>
            <person name="Kabir M.S."/>
            <person name="Jashni M.K."/>
            <person name="Kema G."/>
            <person name="Klaubauf S."/>
            <person name="Lapidus A."/>
            <person name="Levasseur A."/>
            <person name="Lindquist E."/>
            <person name="Mehrabi R."/>
            <person name="Ohm R.A."/>
            <person name="Owen T.J."/>
            <person name="Salamov A."/>
            <person name="Schwelm A."/>
            <person name="Schijlen E."/>
            <person name="Sun H."/>
            <person name="van den Burg H.A."/>
            <person name="van Ham R.C.H.J."/>
            <person name="Zhang S."/>
            <person name="Goodwin S.B."/>
            <person name="Grigoriev I.V."/>
            <person name="Collemare J."/>
            <person name="Bradshaw R.E."/>
        </authorList>
    </citation>
    <scope>NUCLEOTIDE SEQUENCE [LARGE SCALE GENOMIC DNA]</scope>
    <source>
        <strain evidence="3">NZE10 / CBS 128990</strain>
    </source>
</reference>